<evidence type="ECO:0000313" key="12">
    <source>
        <dbReference type="Proteomes" id="UP000564964"/>
    </source>
</evidence>
<evidence type="ECO:0000256" key="2">
    <source>
        <dbReference type="ARBA" id="ARBA00022448"/>
    </source>
</evidence>
<keyword evidence="7 9" id="KW-0472">Membrane</keyword>
<dbReference type="EMBL" id="JAGVWE010000003">
    <property type="protein sequence ID" value="MBS3062969.1"/>
    <property type="molecule type" value="Genomic_DNA"/>
</dbReference>
<keyword evidence="2" id="KW-0813">Transport</keyword>
<comment type="subcellular location">
    <subcellularLocation>
        <location evidence="8">Endomembrane system</location>
        <topology evidence="8">Single-pass membrane protein</topology>
    </subcellularLocation>
</comment>
<keyword evidence="3 9" id="KW-0812">Transmembrane</keyword>
<dbReference type="GO" id="GO:0015031">
    <property type="term" value="P:protein transport"/>
    <property type="evidence" value="ECO:0007669"/>
    <property type="project" value="UniProtKB-KW"/>
</dbReference>
<keyword evidence="5 9" id="KW-1133">Transmembrane helix</keyword>
<dbReference type="Pfam" id="PF03911">
    <property type="entry name" value="Sec61_beta"/>
    <property type="match status" value="1"/>
</dbReference>
<dbReference type="AlphaFoldDB" id="A0A7J4JGR6"/>
<sequence length="56" mass="5786">MKFQRTSGGVSAPSSSIGIMRFFDADTAGPKLTPEFVVLFAGAFSAIVLAIHLVAG</sequence>
<protein>
    <submittedName>
        <fullName evidence="10">Preprotein translocase subunit Sec61beta</fullName>
    </submittedName>
</protein>
<name>A0A7J4JGR6_9ARCH</name>
<evidence type="ECO:0000313" key="11">
    <source>
        <dbReference type="EMBL" id="MBS3062969.1"/>
    </source>
</evidence>
<dbReference type="Proteomes" id="UP000678237">
    <property type="component" value="Unassembled WGS sequence"/>
</dbReference>
<dbReference type="Proteomes" id="UP000564964">
    <property type="component" value="Unassembled WGS sequence"/>
</dbReference>
<evidence type="ECO:0000256" key="9">
    <source>
        <dbReference type="SAM" id="Phobius"/>
    </source>
</evidence>
<evidence type="ECO:0000256" key="3">
    <source>
        <dbReference type="ARBA" id="ARBA00022692"/>
    </source>
</evidence>
<evidence type="ECO:0000256" key="4">
    <source>
        <dbReference type="ARBA" id="ARBA00022927"/>
    </source>
</evidence>
<evidence type="ECO:0000256" key="7">
    <source>
        <dbReference type="ARBA" id="ARBA00023136"/>
    </source>
</evidence>
<keyword evidence="4" id="KW-0653">Protein transport</keyword>
<reference evidence="11" key="2">
    <citation type="submission" date="2021-03" db="EMBL/GenBank/DDBJ databases">
        <authorList>
            <person name="Jaffe A."/>
        </authorList>
    </citation>
    <scope>NUCLEOTIDE SEQUENCE</scope>
    <source>
        <strain evidence="11">RIFCSPLOWO2_01_FULL_58_19</strain>
    </source>
</reference>
<organism evidence="10 12">
    <name type="scientific">Candidatus Iainarchaeum sp</name>
    <dbReference type="NCBI Taxonomy" id="3101447"/>
    <lineage>
        <taxon>Archaea</taxon>
        <taxon>Candidatus Iainarchaeota</taxon>
        <taxon>Candidatus Iainarchaeia</taxon>
        <taxon>Candidatus Iainarchaeales</taxon>
        <taxon>Candidatus Iainarchaeaceae</taxon>
        <taxon>Candidatus Iainarchaeum</taxon>
    </lineage>
</organism>
<dbReference type="InterPro" id="IPR016482">
    <property type="entry name" value="SecG/Sec61-beta/Sbh"/>
</dbReference>
<reference evidence="11" key="3">
    <citation type="submission" date="2021-05" db="EMBL/GenBank/DDBJ databases">
        <title>Protein family content uncovers lineage relationships and bacterial pathway maintenance mechanisms in DPANN archaea.</title>
        <authorList>
            <person name="Castelle C.J."/>
            <person name="Meheust R."/>
            <person name="Jaffe A.L."/>
            <person name="Seitz K."/>
            <person name="Gong X."/>
            <person name="Baker B.J."/>
            <person name="Banfield J.F."/>
        </authorList>
    </citation>
    <scope>NUCLEOTIDE SEQUENCE</scope>
    <source>
        <strain evidence="11">RIFCSPLOWO2_01_FULL_58_19</strain>
    </source>
</reference>
<comment type="caution">
    <text evidence="10">The sequence shown here is derived from an EMBL/GenBank/DDBJ whole genome shotgun (WGS) entry which is preliminary data.</text>
</comment>
<reference evidence="12" key="1">
    <citation type="journal article" date="2020" name="bioRxiv">
        <title>A rank-normalized archaeal taxonomy based on genome phylogeny resolves widespread incomplete and uneven classifications.</title>
        <authorList>
            <person name="Rinke C."/>
            <person name="Chuvochina M."/>
            <person name="Mussig A.J."/>
            <person name="Chaumeil P.-A."/>
            <person name="Waite D.W."/>
            <person name="Whitman W.B."/>
            <person name="Parks D.H."/>
            <person name="Hugenholtz P."/>
        </authorList>
    </citation>
    <scope>NUCLEOTIDE SEQUENCE [LARGE SCALE GENOMIC DNA]</scope>
</reference>
<evidence type="ECO:0000256" key="5">
    <source>
        <dbReference type="ARBA" id="ARBA00022989"/>
    </source>
</evidence>
<keyword evidence="6" id="KW-0811">Translocation</keyword>
<evidence type="ECO:0000256" key="8">
    <source>
        <dbReference type="ARBA" id="ARBA00037847"/>
    </source>
</evidence>
<evidence type="ECO:0000256" key="1">
    <source>
        <dbReference type="ARBA" id="ARBA00006103"/>
    </source>
</evidence>
<dbReference type="EMBL" id="DUGH01000071">
    <property type="protein sequence ID" value="HIH16330.1"/>
    <property type="molecule type" value="Genomic_DNA"/>
</dbReference>
<proteinExistence type="inferred from homology"/>
<comment type="similarity">
    <text evidence="1">Belongs to the SEC61-beta family.</text>
</comment>
<evidence type="ECO:0000256" key="6">
    <source>
        <dbReference type="ARBA" id="ARBA00023010"/>
    </source>
</evidence>
<gene>
    <name evidence="10" type="ORF">HA252_02915</name>
    <name evidence="11" type="ORF">J4203_03790</name>
</gene>
<accession>A0A7J4JGR6</accession>
<dbReference type="GO" id="GO:0012505">
    <property type="term" value="C:endomembrane system"/>
    <property type="evidence" value="ECO:0007669"/>
    <property type="project" value="UniProtKB-SubCell"/>
</dbReference>
<feature type="transmembrane region" description="Helical" evidence="9">
    <location>
        <begin position="36"/>
        <end position="55"/>
    </location>
</feature>
<evidence type="ECO:0000313" key="10">
    <source>
        <dbReference type="EMBL" id="HIH16330.1"/>
    </source>
</evidence>